<evidence type="ECO:0000313" key="1">
    <source>
        <dbReference type="EMBL" id="KKN23541.1"/>
    </source>
</evidence>
<accession>A0A0F9REM4</accession>
<organism evidence="1">
    <name type="scientific">marine sediment metagenome</name>
    <dbReference type="NCBI Taxonomy" id="412755"/>
    <lineage>
        <taxon>unclassified sequences</taxon>
        <taxon>metagenomes</taxon>
        <taxon>ecological metagenomes</taxon>
    </lineage>
</organism>
<comment type="caution">
    <text evidence="1">The sequence shown here is derived from an EMBL/GenBank/DDBJ whole genome shotgun (WGS) entry which is preliminary data.</text>
</comment>
<protein>
    <submittedName>
        <fullName evidence="1">Uncharacterized protein</fullName>
    </submittedName>
</protein>
<gene>
    <name evidence="1" type="ORF">LCGC14_0903860</name>
</gene>
<sequence>MDITLTRTIAGYPKFANMDDTRAKHIRPSRLE</sequence>
<dbReference type="AlphaFoldDB" id="A0A0F9REM4"/>
<name>A0A0F9REM4_9ZZZZ</name>
<proteinExistence type="predicted"/>
<dbReference type="EMBL" id="LAZR01002960">
    <property type="protein sequence ID" value="KKN23541.1"/>
    <property type="molecule type" value="Genomic_DNA"/>
</dbReference>
<reference evidence="1" key="1">
    <citation type="journal article" date="2015" name="Nature">
        <title>Complex archaea that bridge the gap between prokaryotes and eukaryotes.</title>
        <authorList>
            <person name="Spang A."/>
            <person name="Saw J.H."/>
            <person name="Jorgensen S.L."/>
            <person name="Zaremba-Niedzwiedzka K."/>
            <person name="Martijn J."/>
            <person name="Lind A.E."/>
            <person name="van Eijk R."/>
            <person name="Schleper C."/>
            <person name="Guy L."/>
            <person name="Ettema T.J."/>
        </authorList>
    </citation>
    <scope>NUCLEOTIDE SEQUENCE</scope>
</reference>